<dbReference type="AlphaFoldDB" id="A0A2J7RSH8"/>
<dbReference type="EMBL" id="NEVH01000258">
    <property type="protein sequence ID" value="PNF43795.1"/>
    <property type="molecule type" value="Genomic_DNA"/>
</dbReference>
<accession>A0A2J7RSH8</accession>
<evidence type="ECO:0000313" key="2">
    <source>
        <dbReference type="Proteomes" id="UP000235965"/>
    </source>
</evidence>
<name>A0A2J7RSH8_9NEOP</name>
<dbReference type="InParanoid" id="A0A2J7RSH8"/>
<dbReference type="Proteomes" id="UP000235965">
    <property type="component" value="Unassembled WGS sequence"/>
</dbReference>
<gene>
    <name evidence="1" type="ORF">B7P43_G09756</name>
</gene>
<protein>
    <submittedName>
        <fullName evidence="1">Uncharacterized protein</fullName>
    </submittedName>
</protein>
<comment type="caution">
    <text evidence="1">The sequence shown here is derived from an EMBL/GenBank/DDBJ whole genome shotgun (WGS) entry which is preliminary data.</text>
</comment>
<reference evidence="1 2" key="1">
    <citation type="submission" date="2017-12" db="EMBL/GenBank/DDBJ databases">
        <title>Hemimetabolous genomes reveal molecular basis of termite eusociality.</title>
        <authorList>
            <person name="Harrison M.C."/>
            <person name="Jongepier E."/>
            <person name="Robertson H.M."/>
            <person name="Arning N."/>
            <person name="Bitard-Feildel T."/>
            <person name="Chao H."/>
            <person name="Childers C.P."/>
            <person name="Dinh H."/>
            <person name="Doddapaneni H."/>
            <person name="Dugan S."/>
            <person name="Gowin J."/>
            <person name="Greiner C."/>
            <person name="Han Y."/>
            <person name="Hu H."/>
            <person name="Hughes D.S.T."/>
            <person name="Huylmans A.-K."/>
            <person name="Kemena C."/>
            <person name="Kremer L.P.M."/>
            <person name="Lee S.L."/>
            <person name="Lopez-Ezquerra A."/>
            <person name="Mallet L."/>
            <person name="Monroy-Kuhn J.M."/>
            <person name="Moser A."/>
            <person name="Murali S.C."/>
            <person name="Muzny D.M."/>
            <person name="Otani S."/>
            <person name="Piulachs M.-D."/>
            <person name="Poelchau M."/>
            <person name="Qu J."/>
            <person name="Schaub F."/>
            <person name="Wada-Katsumata A."/>
            <person name="Worley K.C."/>
            <person name="Xie Q."/>
            <person name="Ylla G."/>
            <person name="Poulsen M."/>
            <person name="Gibbs R.A."/>
            <person name="Schal C."/>
            <person name="Richards S."/>
            <person name="Belles X."/>
            <person name="Korb J."/>
            <person name="Bornberg-Bauer E."/>
        </authorList>
    </citation>
    <scope>NUCLEOTIDE SEQUENCE [LARGE SCALE GENOMIC DNA]</scope>
    <source>
        <tissue evidence="1">Whole body</tissue>
    </source>
</reference>
<evidence type="ECO:0000313" key="1">
    <source>
        <dbReference type="EMBL" id="PNF43795.1"/>
    </source>
</evidence>
<dbReference type="InterPro" id="IPR022048">
    <property type="entry name" value="Envelope_fusion-like"/>
</dbReference>
<proteinExistence type="predicted"/>
<organism evidence="1 2">
    <name type="scientific">Cryptotermes secundus</name>
    <dbReference type="NCBI Taxonomy" id="105785"/>
    <lineage>
        <taxon>Eukaryota</taxon>
        <taxon>Metazoa</taxon>
        <taxon>Ecdysozoa</taxon>
        <taxon>Arthropoda</taxon>
        <taxon>Hexapoda</taxon>
        <taxon>Insecta</taxon>
        <taxon>Pterygota</taxon>
        <taxon>Neoptera</taxon>
        <taxon>Polyneoptera</taxon>
        <taxon>Dictyoptera</taxon>
        <taxon>Blattodea</taxon>
        <taxon>Blattoidea</taxon>
        <taxon>Termitoidae</taxon>
        <taxon>Kalotermitidae</taxon>
        <taxon>Cryptotermitinae</taxon>
        <taxon>Cryptotermes</taxon>
    </lineage>
</organism>
<dbReference type="Pfam" id="PF12259">
    <property type="entry name" value="Baculo_F"/>
    <property type="match status" value="1"/>
</dbReference>
<keyword evidence="2" id="KW-1185">Reference proteome</keyword>
<sequence length="225" mass="25130">MDNDDAKYYNEQIRHFEENSDSMTNLLKQQLSEVKSTLGAINETLSDTEYIKEVVKMGLSQIKACVESVISNTTRVTDALADKITEESHIARVNEALNTVQRSLHIVIVSIINARKGTLQPQVVPPSLLMDALTRSFPSFPKESMTPFPLSKDSINLLLKICDIRVHVYLSGGILGYVVELPLVNRGNFKILKMTPIPVGLDLNKFLYIDTLNPCCPLIKQDNIA</sequence>
<dbReference type="OrthoDB" id="6628329at2759"/>